<proteinExistence type="predicted"/>
<dbReference type="RefSeq" id="WP_136427868.1">
    <property type="nucleotide sequence ID" value="NZ_SSSM01000005.1"/>
</dbReference>
<reference evidence="1 2" key="1">
    <citation type="submission" date="2019-04" db="EMBL/GenBank/DDBJ databases">
        <authorList>
            <person name="Jiang L."/>
        </authorList>
    </citation>
    <scope>NUCLEOTIDE SEQUENCE [LARGE SCALE GENOMIC DNA]</scope>
    <source>
        <strain evidence="1 2">YIM 131853</strain>
    </source>
</reference>
<organism evidence="1 2">
    <name type="scientific">Naasia lichenicola</name>
    <dbReference type="NCBI Taxonomy" id="2565933"/>
    <lineage>
        <taxon>Bacteria</taxon>
        <taxon>Bacillati</taxon>
        <taxon>Actinomycetota</taxon>
        <taxon>Actinomycetes</taxon>
        <taxon>Micrococcales</taxon>
        <taxon>Microbacteriaceae</taxon>
        <taxon>Naasia</taxon>
    </lineage>
</organism>
<comment type="caution">
    <text evidence="1">The sequence shown here is derived from an EMBL/GenBank/DDBJ whole genome shotgun (WGS) entry which is preliminary data.</text>
</comment>
<dbReference type="InterPro" id="IPR027417">
    <property type="entry name" value="P-loop_NTPase"/>
</dbReference>
<sequence>MRIQLKNAAIGAGASAALPPLSMTLESGAVGVIRTTGTARPTRLGLLLGGRMKPTSGEVLLDGRRDPRGLRKLVAVVDAPGIAEPPAGVALHRAVATELALGGHRSRRPDAMRVLDRHGLKARAADLVESLAPEQRIALLIDLAASRPGIAALVLVAPHRHGGDPALWLPALEVQVDRGLLVGVITDAPTADELVSLGARDAALTDTADPGSDVFGDRAGDTLDIQLGRTR</sequence>
<gene>
    <name evidence="1" type="ORF">E6C64_12675</name>
</gene>
<dbReference type="Proteomes" id="UP000309133">
    <property type="component" value="Unassembled WGS sequence"/>
</dbReference>
<accession>A0A4S4FGY5</accession>
<name>A0A4S4FGY5_9MICO</name>
<dbReference type="OrthoDB" id="3775353at2"/>
<dbReference type="Gene3D" id="3.40.50.300">
    <property type="entry name" value="P-loop containing nucleotide triphosphate hydrolases"/>
    <property type="match status" value="1"/>
</dbReference>
<evidence type="ECO:0000313" key="2">
    <source>
        <dbReference type="Proteomes" id="UP000309133"/>
    </source>
</evidence>
<evidence type="ECO:0008006" key="3">
    <source>
        <dbReference type="Google" id="ProtNLM"/>
    </source>
</evidence>
<keyword evidence="2" id="KW-1185">Reference proteome</keyword>
<protein>
    <recommendedName>
        <fullName evidence="3">ABC transporter ATP-binding protein</fullName>
    </recommendedName>
</protein>
<dbReference type="AlphaFoldDB" id="A0A4S4FGY5"/>
<evidence type="ECO:0000313" key="1">
    <source>
        <dbReference type="EMBL" id="THG29539.1"/>
    </source>
</evidence>
<dbReference type="EMBL" id="SSSM01000005">
    <property type="protein sequence ID" value="THG29539.1"/>
    <property type="molecule type" value="Genomic_DNA"/>
</dbReference>